<dbReference type="GO" id="GO:0006629">
    <property type="term" value="P:lipid metabolic process"/>
    <property type="evidence" value="ECO:0007669"/>
    <property type="project" value="InterPro"/>
</dbReference>
<gene>
    <name evidence="2" type="ORF">E7215_01820</name>
</gene>
<dbReference type="Gene3D" id="3.20.20.190">
    <property type="entry name" value="Phosphatidylinositol (PI) phosphodiesterase"/>
    <property type="match status" value="1"/>
</dbReference>
<dbReference type="InterPro" id="IPR017946">
    <property type="entry name" value="PLC-like_Pdiesterase_TIM-brl"/>
</dbReference>
<dbReference type="EMBL" id="SVCM01000020">
    <property type="protein sequence ID" value="MBE6058902.1"/>
    <property type="molecule type" value="Genomic_DNA"/>
</dbReference>
<dbReference type="PANTHER" id="PTHR46211">
    <property type="entry name" value="GLYCEROPHOSPHORYL DIESTER PHOSPHODIESTERASE"/>
    <property type="match status" value="1"/>
</dbReference>
<reference evidence="2" key="1">
    <citation type="submission" date="2019-04" db="EMBL/GenBank/DDBJ databases">
        <title>Evolution of Biomass-Degrading Anaerobic Consortia Revealed by Metagenomics.</title>
        <authorList>
            <person name="Peng X."/>
        </authorList>
    </citation>
    <scope>NUCLEOTIDE SEQUENCE</scope>
    <source>
        <strain evidence="2">SIG254</strain>
    </source>
</reference>
<protein>
    <submittedName>
        <fullName evidence="2">Glycerophosphodiester phosphodiesterase</fullName>
    </submittedName>
</protein>
<dbReference type="PANTHER" id="PTHR46211:SF1">
    <property type="entry name" value="GLYCEROPHOSPHODIESTER PHOSPHODIESTERASE, CYTOPLASMIC"/>
    <property type="match status" value="1"/>
</dbReference>
<dbReference type="GO" id="GO:0008081">
    <property type="term" value="F:phosphoric diester hydrolase activity"/>
    <property type="evidence" value="ECO:0007669"/>
    <property type="project" value="InterPro"/>
</dbReference>
<evidence type="ECO:0000313" key="3">
    <source>
        <dbReference type="Proteomes" id="UP000768462"/>
    </source>
</evidence>
<sequence length="234" mass="26532">MIYFAHRGASKNYPENTLLAFHKAIIAGAKAIELDVHKTKDNKLVVIHDEDVARTFQGKGLIKDLTLEEISSLKSKNIDYENSKLCKIPTLYQVLELLKPSKVLINIELKTDVIHYKNIEKDVIDLIKNYGIENHVLLSSFNHTSLEICKSIDKNIKLGVLIDRKIDNIIAYAKNLGAYSLNPNVYLVNEPLIKLAHNNNLKVFTYTVNKAFIANHLDKIGCDGIFTDNIEKFI</sequence>
<dbReference type="AlphaFoldDB" id="A0A927ZHT3"/>
<evidence type="ECO:0000313" key="2">
    <source>
        <dbReference type="EMBL" id="MBE6058902.1"/>
    </source>
</evidence>
<feature type="domain" description="GP-PDE" evidence="1">
    <location>
        <begin position="1"/>
        <end position="234"/>
    </location>
</feature>
<organism evidence="2 3">
    <name type="scientific">Clostridium sulfidigenes</name>
    <dbReference type="NCBI Taxonomy" id="318464"/>
    <lineage>
        <taxon>Bacteria</taxon>
        <taxon>Bacillati</taxon>
        <taxon>Bacillota</taxon>
        <taxon>Clostridia</taxon>
        <taxon>Eubacteriales</taxon>
        <taxon>Clostridiaceae</taxon>
        <taxon>Clostridium</taxon>
    </lineage>
</organism>
<dbReference type="SUPFAM" id="SSF51695">
    <property type="entry name" value="PLC-like phosphodiesterases"/>
    <property type="match status" value="1"/>
</dbReference>
<accession>A0A927ZHT3</accession>
<dbReference type="InterPro" id="IPR030395">
    <property type="entry name" value="GP_PDE_dom"/>
</dbReference>
<comment type="caution">
    <text evidence="2">The sequence shown here is derived from an EMBL/GenBank/DDBJ whole genome shotgun (WGS) entry which is preliminary data.</text>
</comment>
<dbReference type="PROSITE" id="PS51704">
    <property type="entry name" value="GP_PDE"/>
    <property type="match status" value="1"/>
</dbReference>
<dbReference type="Proteomes" id="UP000768462">
    <property type="component" value="Unassembled WGS sequence"/>
</dbReference>
<evidence type="ECO:0000259" key="1">
    <source>
        <dbReference type="PROSITE" id="PS51704"/>
    </source>
</evidence>
<proteinExistence type="predicted"/>
<dbReference type="Pfam" id="PF03009">
    <property type="entry name" value="GDPD"/>
    <property type="match status" value="1"/>
</dbReference>
<name>A0A927ZHT3_9CLOT</name>